<evidence type="ECO:0000256" key="7">
    <source>
        <dbReference type="ARBA" id="ARBA00022803"/>
    </source>
</evidence>
<keyword evidence="12" id="KW-1185">Reference proteome</keyword>
<dbReference type="Pfam" id="PF13414">
    <property type="entry name" value="TPR_11"/>
    <property type="match status" value="1"/>
</dbReference>
<dbReference type="InterPro" id="IPR011990">
    <property type="entry name" value="TPR-like_helical_dom_sf"/>
</dbReference>
<dbReference type="PROSITE" id="PS50005">
    <property type="entry name" value="TPR"/>
    <property type="match status" value="2"/>
</dbReference>
<comment type="pathway">
    <text evidence="1">Protein modification; protein glycosylation.</text>
</comment>
<feature type="repeat" description="TPR" evidence="8">
    <location>
        <begin position="67"/>
        <end position="100"/>
    </location>
</feature>
<feature type="non-terminal residue" evidence="11">
    <location>
        <position position="444"/>
    </location>
</feature>
<protein>
    <recommendedName>
        <fullName evidence="3">protein O-GlcNAc transferase</fullName>
        <ecNumber evidence="3">2.4.1.255</ecNumber>
    </recommendedName>
</protein>
<dbReference type="PANTHER" id="PTHR44366">
    <property type="entry name" value="UDP-N-ACETYLGLUCOSAMINE--PEPTIDE N-ACETYLGLUCOSAMINYLTRANSFERASE 110 KDA SUBUNIT"/>
    <property type="match status" value="1"/>
</dbReference>
<dbReference type="InterPro" id="IPR019734">
    <property type="entry name" value="TPR_rpt"/>
</dbReference>
<keyword evidence="6" id="KW-0677">Repeat</keyword>
<accession>A0A9K3D653</accession>
<evidence type="ECO:0000259" key="10">
    <source>
        <dbReference type="Pfam" id="PF13844"/>
    </source>
</evidence>
<dbReference type="Pfam" id="PF13844">
    <property type="entry name" value="Glyco_transf_41"/>
    <property type="match status" value="1"/>
</dbReference>
<feature type="region of interest" description="Disordered" evidence="9">
    <location>
        <begin position="381"/>
        <end position="444"/>
    </location>
</feature>
<dbReference type="PROSITE" id="PS50293">
    <property type="entry name" value="TPR_REGION"/>
    <property type="match status" value="1"/>
</dbReference>
<feature type="compositionally biased region" description="Basic and acidic residues" evidence="9">
    <location>
        <begin position="398"/>
        <end position="421"/>
    </location>
</feature>
<dbReference type="EMBL" id="BDIP01003677">
    <property type="protein sequence ID" value="GIQ87998.1"/>
    <property type="molecule type" value="Genomic_DNA"/>
</dbReference>
<dbReference type="SUPFAM" id="SSF48452">
    <property type="entry name" value="TPR-like"/>
    <property type="match status" value="1"/>
</dbReference>
<comment type="caution">
    <text evidence="11">The sequence shown here is derived from an EMBL/GenBank/DDBJ whole genome shotgun (WGS) entry which is preliminary data.</text>
</comment>
<keyword evidence="7 8" id="KW-0802">TPR repeat</keyword>
<sequence>ALCNMGAVYKMQGKVTDATNCYLQAIKVAPDYAEPYSNLGNILRSLRMHTKARNYYNKAIELNPCFVDAYINRAALYKDTLHYSRAYADYGSVLTMAPSNDDAFCHYVHLQHILGIFTNRSGNLQSLSRIVDKQIQQRKGDQAMPTLPAVPSLHHSMPTLPAVQPVHSMFYPLSGDHIVGIAQMYANHTLSMAKRLSPPSFTFGHLRNTLSPPAQKMRVGYVINGVGSSPVWRLLRHVVPLHKAVHPVVYSLTPVSEEDRQPGTVEIVDLSSKTPLQQAKRIYADKILTLVNLMGWTRGTQENLVFALRPAPVQVSFLGFASTSGASFIDYLITDRVASPPVLGHFYTEQLIYMPHSYFANGYSHDYMSLLEEEGDIETPYLLSPSRSSSKEPSVPKGEGEGERDVTMESVKEEGERERDSGSVVADSEAVPADAQKESIKETL</sequence>
<evidence type="ECO:0000256" key="1">
    <source>
        <dbReference type="ARBA" id="ARBA00004922"/>
    </source>
</evidence>
<feature type="repeat" description="TPR" evidence="8">
    <location>
        <begin position="33"/>
        <end position="66"/>
    </location>
</feature>
<evidence type="ECO:0000256" key="3">
    <source>
        <dbReference type="ARBA" id="ARBA00011970"/>
    </source>
</evidence>
<dbReference type="PANTHER" id="PTHR44366:SF1">
    <property type="entry name" value="UDP-N-ACETYLGLUCOSAMINE--PEPTIDE N-ACETYLGLUCOSAMINYLTRANSFERASE 110 KDA SUBUNIT"/>
    <property type="match status" value="1"/>
</dbReference>
<feature type="compositionally biased region" description="Basic and acidic residues" evidence="9">
    <location>
        <begin position="435"/>
        <end position="444"/>
    </location>
</feature>
<proteinExistence type="inferred from homology"/>
<name>A0A9K3D653_9EUKA</name>
<gene>
    <name evidence="11" type="ORF">KIPB_010154</name>
</gene>
<dbReference type="Proteomes" id="UP000265618">
    <property type="component" value="Unassembled WGS sequence"/>
</dbReference>
<evidence type="ECO:0000256" key="2">
    <source>
        <dbReference type="ARBA" id="ARBA00005386"/>
    </source>
</evidence>
<organism evidence="11 12">
    <name type="scientific">Kipferlia bialata</name>
    <dbReference type="NCBI Taxonomy" id="797122"/>
    <lineage>
        <taxon>Eukaryota</taxon>
        <taxon>Metamonada</taxon>
        <taxon>Carpediemonas-like organisms</taxon>
        <taxon>Kipferlia</taxon>
    </lineage>
</organism>
<feature type="compositionally biased region" description="Low complexity" evidence="9">
    <location>
        <begin position="384"/>
        <end position="396"/>
    </location>
</feature>
<evidence type="ECO:0000313" key="12">
    <source>
        <dbReference type="Proteomes" id="UP000265618"/>
    </source>
</evidence>
<evidence type="ECO:0000256" key="4">
    <source>
        <dbReference type="ARBA" id="ARBA00022676"/>
    </source>
</evidence>
<dbReference type="Gene3D" id="3.40.50.11380">
    <property type="match status" value="1"/>
</dbReference>
<reference evidence="11 12" key="1">
    <citation type="journal article" date="2018" name="PLoS ONE">
        <title>The draft genome of Kipferlia bialata reveals reductive genome evolution in fornicate parasites.</title>
        <authorList>
            <person name="Tanifuji G."/>
            <person name="Takabayashi S."/>
            <person name="Kume K."/>
            <person name="Takagi M."/>
            <person name="Nakayama T."/>
            <person name="Kamikawa R."/>
            <person name="Inagaki Y."/>
            <person name="Hashimoto T."/>
        </authorList>
    </citation>
    <scope>NUCLEOTIDE SEQUENCE [LARGE SCALE GENOMIC DNA]</scope>
    <source>
        <strain evidence="11">NY0173</strain>
    </source>
</reference>
<keyword evidence="4" id="KW-0328">Glycosyltransferase</keyword>
<dbReference type="AlphaFoldDB" id="A0A9K3D653"/>
<dbReference type="GO" id="GO:0097363">
    <property type="term" value="F:protein O-acetylglucosaminyltransferase activity"/>
    <property type="evidence" value="ECO:0007669"/>
    <property type="project" value="UniProtKB-EC"/>
</dbReference>
<evidence type="ECO:0000256" key="8">
    <source>
        <dbReference type="PROSITE-ProRule" id="PRU00339"/>
    </source>
</evidence>
<keyword evidence="5" id="KW-0808">Transferase</keyword>
<dbReference type="InterPro" id="IPR029489">
    <property type="entry name" value="OGT/SEC/SPY_C"/>
</dbReference>
<dbReference type="EC" id="2.4.1.255" evidence="3"/>
<dbReference type="Gene3D" id="1.25.40.10">
    <property type="entry name" value="Tetratricopeptide repeat domain"/>
    <property type="match status" value="2"/>
</dbReference>
<evidence type="ECO:0000313" key="11">
    <source>
        <dbReference type="EMBL" id="GIQ87998.1"/>
    </source>
</evidence>
<dbReference type="InterPro" id="IPR037919">
    <property type="entry name" value="OGT"/>
</dbReference>
<feature type="non-terminal residue" evidence="11">
    <location>
        <position position="1"/>
    </location>
</feature>
<evidence type="ECO:0000256" key="5">
    <source>
        <dbReference type="ARBA" id="ARBA00022679"/>
    </source>
</evidence>
<evidence type="ECO:0000256" key="9">
    <source>
        <dbReference type="SAM" id="MobiDB-lite"/>
    </source>
</evidence>
<dbReference type="GO" id="GO:0006493">
    <property type="term" value="P:protein O-linked glycosylation"/>
    <property type="evidence" value="ECO:0007669"/>
    <property type="project" value="InterPro"/>
</dbReference>
<feature type="domain" description="O-GlcNAc transferase C-terminal" evidence="10">
    <location>
        <begin position="159"/>
        <end position="368"/>
    </location>
</feature>
<dbReference type="OrthoDB" id="9991317at2759"/>
<dbReference type="SMART" id="SM00028">
    <property type="entry name" value="TPR"/>
    <property type="match status" value="3"/>
</dbReference>
<evidence type="ECO:0000256" key="6">
    <source>
        <dbReference type="ARBA" id="ARBA00022737"/>
    </source>
</evidence>
<comment type="similarity">
    <text evidence="2">Belongs to the glycosyltransferase 41 family. O-GlcNAc transferase subfamily.</text>
</comment>